<dbReference type="RefSeq" id="WP_014737859.1">
    <property type="nucleotide sequence ID" value="NC_017954.1"/>
</dbReference>
<dbReference type="InParanoid" id="I3TFS1"/>
<evidence type="ECO:0000313" key="3">
    <source>
        <dbReference type="Proteomes" id="UP000005270"/>
    </source>
</evidence>
<dbReference type="eggNOG" id="arCOG04225">
    <property type="taxonomic scope" value="Archaea"/>
</dbReference>
<feature type="domain" description="Macro" evidence="1">
    <location>
        <begin position="2"/>
        <end position="90"/>
    </location>
</feature>
<keyword evidence="3" id="KW-1185">Reference proteome</keyword>
<dbReference type="InterPro" id="IPR002589">
    <property type="entry name" value="Macro_dom"/>
</dbReference>
<sequence length="90" mass="9404">MAPLTYTCRAGYVTIQVVSGDITEFEGDAIVNPANTLMIMGGGVALAIKRRGGAEIEEKARRHAPVPIGGAVATGAGRLRVRYVIHAVCP</sequence>
<dbReference type="PANTHER" id="PTHR11106">
    <property type="entry name" value="GANGLIOSIDE INDUCED DIFFERENTIATION ASSOCIATED PROTEIN 2-RELATED"/>
    <property type="match status" value="1"/>
</dbReference>
<dbReference type="KEGG" id="thg:TCELL_1186"/>
<dbReference type="SUPFAM" id="SSF52949">
    <property type="entry name" value="Macro domain-like"/>
    <property type="match status" value="1"/>
</dbReference>
<evidence type="ECO:0000313" key="2">
    <source>
        <dbReference type="EMBL" id="AFK51609.1"/>
    </source>
</evidence>
<dbReference type="GeneID" id="13013505"/>
<dbReference type="InterPro" id="IPR043472">
    <property type="entry name" value="Macro_dom-like"/>
</dbReference>
<name>I3TFS1_THEC1</name>
<proteinExistence type="predicted"/>
<dbReference type="HOGENOM" id="CLU_046550_9_1_2"/>
<gene>
    <name evidence="2" type="ordered locus">TCELL_1186</name>
</gene>
<organism evidence="2 3">
    <name type="scientific">Thermogladius calderae (strain DSM 22663 / VKM B-2946 / 1633)</name>
    <dbReference type="NCBI Taxonomy" id="1184251"/>
    <lineage>
        <taxon>Archaea</taxon>
        <taxon>Thermoproteota</taxon>
        <taxon>Thermoprotei</taxon>
        <taxon>Desulfurococcales</taxon>
        <taxon>Desulfurococcaceae</taxon>
        <taxon>Thermogladius</taxon>
    </lineage>
</organism>
<dbReference type="OrthoDB" id="15450at2157"/>
<dbReference type="Proteomes" id="UP000005270">
    <property type="component" value="Chromosome"/>
</dbReference>
<dbReference type="AlphaFoldDB" id="I3TFS1"/>
<dbReference type="PROSITE" id="PS51154">
    <property type="entry name" value="MACRO"/>
    <property type="match status" value="1"/>
</dbReference>
<protein>
    <submittedName>
        <fullName evidence="2">Appr-1-p processing domain protein</fullName>
    </submittedName>
</protein>
<dbReference type="Pfam" id="PF01661">
    <property type="entry name" value="Macro"/>
    <property type="match status" value="1"/>
</dbReference>
<dbReference type="STRING" id="1184251.TCELL_1186"/>
<evidence type="ECO:0000259" key="1">
    <source>
        <dbReference type="PROSITE" id="PS51154"/>
    </source>
</evidence>
<dbReference type="EMBL" id="CP003531">
    <property type="protein sequence ID" value="AFK51609.1"/>
    <property type="molecule type" value="Genomic_DNA"/>
</dbReference>
<dbReference type="SMART" id="SM00506">
    <property type="entry name" value="A1pp"/>
    <property type="match status" value="1"/>
</dbReference>
<dbReference type="PANTHER" id="PTHR11106:SF111">
    <property type="entry name" value="MACRO DOMAIN-CONTAINING PROTEIN"/>
    <property type="match status" value="1"/>
</dbReference>
<accession>I3TFS1</accession>
<reference evidence="2 3" key="1">
    <citation type="journal article" date="2012" name="J. Bacteriol.">
        <title>Complete genome sequence of the hyperthermophilic cellulolytic Crenarchaeon 'Thermogladius cellulolyticus' 1633.</title>
        <authorList>
            <person name="Mardanov A.V."/>
            <person name="Kochetkova T.V."/>
            <person name="Beletsky A.V."/>
            <person name="Bonch-Osmolovskaya E.A."/>
            <person name="Ravin N.V."/>
            <person name="Skryabin K.G."/>
        </authorList>
    </citation>
    <scope>NUCLEOTIDE SEQUENCE [LARGE SCALE GENOMIC DNA]</scope>
    <source>
        <strain evidence="3">DSM 22663 / VKM B-2946 / 1633</strain>
    </source>
</reference>
<dbReference type="Gene3D" id="3.40.220.10">
    <property type="entry name" value="Leucine Aminopeptidase, subunit E, domain 1"/>
    <property type="match status" value="1"/>
</dbReference>